<feature type="signal peptide" evidence="1">
    <location>
        <begin position="1"/>
        <end position="29"/>
    </location>
</feature>
<evidence type="ECO:0000313" key="3">
    <source>
        <dbReference type="EMBL" id="QDU90537.1"/>
    </source>
</evidence>
<evidence type="ECO:0000256" key="1">
    <source>
        <dbReference type="SAM" id="SignalP"/>
    </source>
</evidence>
<evidence type="ECO:0000313" key="4">
    <source>
        <dbReference type="Proteomes" id="UP000317429"/>
    </source>
</evidence>
<dbReference type="EMBL" id="CP036291">
    <property type="protein sequence ID" value="QDU90537.1"/>
    <property type="molecule type" value="Genomic_DNA"/>
</dbReference>
<dbReference type="RefSeq" id="WP_145289220.1">
    <property type="nucleotide sequence ID" value="NZ_CP036291.1"/>
</dbReference>
<feature type="domain" description="Vibrio cholerae neuraminidase lectin-like" evidence="2">
    <location>
        <begin position="105"/>
        <end position="224"/>
    </location>
</feature>
<dbReference type="SUPFAM" id="SSF49899">
    <property type="entry name" value="Concanavalin A-like lectins/glucanases"/>
    <property type="match status" value="1"/>
</dbReference>
<gene>
    <name evidence="3" type="ORF">Pla175_39430</name>
</gene>
<dbReference type="GO" id="GO:0033691">
    <property type="term" value="F:sialic acid binding"/>
    <property type="evidence" value="ECO:0007669"/>
    <property type="project" value="InterPro"/>
</dbReference>
<evidence type="ECO:0000259" key="2">
    <source>
        <dbReference type="Pfam" id="PF09264"/>
    </source>
</evidence>
<dbReference type="Proteomes" id="UP000317429">
    <property type="component" value="Chromosome"/>
</dbReference>
<dbReference type="AlphaFoldDB" id="A0A518DGD4"/>
<dbReference type="Gene3D" id="2.60.120.200">
    <property type="match status" value="1"/>
</dbReference>
<keyword evidence="1" id="KW-0732">Signal</keyword>
<proteinExistence type="predicted"/>
<accession>A0A518DGD4</accession>
<organism evidence="3 4">
    <name type="scientific">Pirellulimonas nuda</name>
    <dbReference type="NCBI Taxonomy" id="2528009"/>
    <lineage>
        <taxon>Bacteria</taxon>
        <taxon>Pseudomonadati</taxon>
        <taxon>Planctomycetota</taxon>
        <taxon>Planctomycetia</taxon>
        <taxon>Pirellulales</taxon>
        <taxon>Lacipirellulaceae</taxon>
        <taxon>Pirellulimonas</taxon>
    </lineage>
</organism>
<dbReference type="InterPro" id="IPR036439">
    <property type="entry name" value="Dockerin_dom_sf"/>
</dbReference>
<dbReference type="GO" id="GO:0000272">
    <property type="term" value="P:polysaccharide catabolic process"/>
    <property type="evidence" value="ECO:0007669"/>
    <property type="project" value="InterPro"/>
</dbReference>
<dbReference type="KEGG" id="pnd:Pla175_39430"/>
<dbReference type="SUPFAM" id="SSF63446">
    <property type="entry name" value="Type I dockerin domain"/>
    <property type="match status" value="1"/>
</dbReference>
<feature type="chain" id="PRO_5021709396" description="Vibrio cholerae neuraminidase lectin-like domain-containing protein" evidence="1">
    <location>
        <begin position="30"/>
        <end position="341"/>
    </location>
</feature>
<dbReference type="InterPro" id="IPR013320">
    <property type="entry name" value="ConA-like_dom_sf"/>
</dbReference>
<dbReference type="InterPro" id="IPR015344">
    <property type="entry name" value="VCNA_lectin-like_dom"/>
</dbReference>
<sequence precursor="true">MDRSNRWPSCALAVATFVAAWCCAAPAEAAFLWADYNAGAGSQVWRPDQYYWYDAVGSSQGGAGVGVNNAGGSGHNAWQVTDSSTSVVNPYYFVNLSPSYALQAGSQGWRLQTEASVVDAYRDGPAMGLLSYFNNLRYGAAVGLDPLGRLVAELYGQGQTHVLAPAGASATATHAFELRYRPETGKVSFLFDGGEVSSWSGVPLIGAHPDSFLWGSTGVNQRGVMRFHTVEAAIGPFPTAVPGDFNGDGGLDAADYTLWRDTFGQTGPNLPADANGDLRVDSADLALWRRGFSGAAIAAATAVVPEPSGAVVALLATATIAIILPKPARIATQGPQGPHLR</sequence>
<protein>
    <recommendedName>
        <fullName evidence="2">Vibrio cholerae neuraminidase lectin-like domain-containing protein</fullName>
    </recommendedName>
</protein>
<reference evidence="3 4" key="1">
    <citation type="submission" date="2019-02" db="EMBL/GenBank/DDBJ databases">
        <title>Deep-cultivation of Planctomycetes and their phenomic and genomic characterization uncovers novel biology.</title>
        <authorList>
            <person name="Wiegand S."/>
            <person name="Jogler M."/>
            <person name="Boedeker C."/>
            <person name="Pinto D."/>
            <person name="Vollmers J."/>
            <person name="Rivas-Marin E."/>
            <person name="Kohn T."/>
            <person name="Peeters S.H."/>
            <person name="Heuer A."/>
            <person name="Rast P."/>
            <person name="Oberbeckmann S."/>
            <person name="Bunk B."/>
            <person name="Jeske O."/>
            <person name="Meyerdierks A."/>
            <person name="Storesund J.E."/>
            <person name="Kallscheuer N."/>
            <person name="Luecker S."/>
            <person name="Lage O.M."/>
            <person name="Pohl T."/>
            <person name="Merkel B.J."/>
            <person name="Hornburger P."/>
            <person name="Mueller R.-W."/>
            <person name="Bruemmer F."/>
            <person name="Labrenz M."/>
            <person name="Spormann A.M."/>
            <person name="Op den Camp H."/>
            <person name="Overmann J."/>
            <person name="Amann R."/>
            <person name="Jetten M.S.M."/>
            <person name="Mascher T."/>
            <person name="Medema M.H."/>
            <person name="Devos D.P."/>
            <person name="Kaster A.-K."/>
            <person name="Ovreas L."/>
            <person name="Rohde M."/>
            <person name="Galperin M.Y."/>
            <person name="Jogler C."/>
        </authorList>
    </citation>
    <scope>NUCLEOTIDE SEQUENCE [LARGE SCALE GENOMIC DNA]</scope>
    <source>
        <strain evidence="3 4">Pla175</strain>
    </source>
</reference>
<keyword evidence="4" id="KW-1185">Reference proteome</keyword>
<name>A0A518DGD4_9BACT</name>
<dbReference type="Gene3D" id="1.10.1330.10">
    <property type="entry name" value="Dockerin domain"/>
    <property type="match status" value="1"/>
</dbReference>
<dbReference type="Pfam" id="PF09264">
    <property type="entry name" value="Sial-lect-inser"/>
    <property type="match status" value="1"/>
</dbReference>
<dbReference type="OrthoDB" id="268318at2"/>